<reference evidence="2 3" key="1">
    <citation type="submission" date="2016-10" db="EMBL/GenBank/DDBJ databases">
        <title>Genome sequence of the ascomycete fungus Penicillium subrubescens.</title>
        <authorList>
            <person name="De Vries R.P."/>
            <person name="Peng M."/>
            <person name="Dilokpimol A."/>
            <person name="Hilden K."/>
            <person name="Makela M.R."/>
            <person name="Grigoriev I."/>
            <person name="Riley R."/>
            <person name="Granchi Z."/>
        </authorList>
    </citation>
    <scope>NUCLEOTIDE SEQUENCE [LARGE SCALE GENOMIC DNA]</scope>
    <source>
        <strain evidence="2 3">CBS 132785</strain>
    </source>
</reference>
<feature type="region of interest" description="Disordered" evidence="1">
    <location>
        <begin position="1"/>
        <end position="35"/>
    </location>
</feature>
<protein>
    <submittedName>
        <fullName evidence="2">Uncharacterized protein</fullName>
    </submittedName>
</protein>
<evidence type="ECO:0000313" key="2">
    <source>
        <dbReference type="EMBL" id="OKP14614.1"/>
    </source>
</evidence>
<accession>A0A1Q5UQ78</accession>
<evidence type="ECO:0000313" key="3">
    <source>
        <dbReference type="Proteomes" id="UP000186955"/>
    </source>
</evidence>
<comment type="caution">
    <text evidence="2">The sequence shown here is derived from an EMBL/GenBank/DDBJ whole genome shotgun (WGS) entry which is preliminary data.</text>
</comment>
<organism evidence="2 3">
    <name type="scientific">Penicillium subrubescens</name>
    <dbReference type="NCBI Taxonomy" id="1316194"/>
    <lineage>
        <taxon>Eukaryota</taxon>
        <taxon>Fungi</taxon>
        <taxon>Dikarya</taxon>
        <taxon>Ascomycota</taxon>
        <taxon>Pezizomycotina</taxon>
        <taxon>Eurotiomycetes</taxon>
        <taxon>Eurotiomycetidae</taxon>
        <taxon>Eurotiales</taxon>
        <taxon>Aspergillaceae</taxon>
        <taxon>Penicillium</taxon>
    </lineage>
</organism>
<feature type="compositionally biased region" description="Polar residues" evidence="1">
    <location>
        <begin position="10"/>
        <end position="20"/>
    </location>
</feature>
<dbReference type="EMBL" id="MNBE01000079">
    <property type="protein sequence ID" value="OKP14614.1"/>
    <property type="molecule type" value="Genomic_DNA"/>
</dbReference>
<sequence length="131" mass="14488">MSDDKPFALSDNTLHMSNDGETAKKRQRSPGTWLDLTQEDDEIRATLGMLLKSGQRDDDTCGKNALDDTAVDALSVIQPRVANNVYKWDFETNGMVRKVRKPSGLAVAVEAYGIRWISLILAPTLPPTVNQ</sequence>
<gene>
    <name evidence="2" type="ORF">PENSUB_13966</name>
</gene>
<dbReference type="Proteomes" id="UP000186955">
    <property type="component" value="Unassembled WGS sequence"/>
</dbReference>
<keyword evidence="3" id="KW-1185">Reference proteome</keyword>
<name>A0A1Q5UQ78_9EURO</name>
<evidence type="ECO:0000256" key="1">
    <source>
        <dbReference type="SAM" id="MobiDB-lite"/>
    </source>
</evidence>
<dbReference type="AlphaFoldDB" id="A0A1Q5UQ78"/>
<proteinExistence type="predicted"/>